<dbReference type="AlphaFoldDB" id="A0A9Q1BRR6"/>
<comment type="caution">
    <text evidence="4">The sequence shown here is derived from an EMBL/GenBank/DDBJ whole genome shotgun (WGS) entry which is preliminary data.</text>
</comment>
<dbReference type="Proteomes" id="UP001152320">
    <property type="component" value="Chromosome 12"/>
</dbReference>
<reference evidence="4" key="1">
    <citation type="submission" date="2021-10" db="EMBL/GenBank/DDBJ databases">
        <title>Tropical sea cucumber genome reveals ecological adaptation and Cuvierian tubules defense mechanism.</title>
        <authorList>
            <person name="Chen T."/>
        </authorList>
    </citation>
    <scope>NUCLEOTIDE SEQUENCE</scope>
    <source>
        <strain evidence="4">Nanhai2018</strain>
        <tissue evidence="4">Muscle</tissue>
    </source>
</reference>
<evidence type="ECO:0000256" key="2">
    <source>
        <dbReference type="SAM" id="Phobius"/>
    </source>
</evidence>
<keyword evidence="5" id="KW-1185">Reference proteome</keyword>
<keyword evidence="2" id="KW-1133">Transmembrane helix</keyword>
<evidence type="ECO:0000256" key="1">
    <source>
        <dbReference type="SAM" id="MobiDB-lite"/>
    </source>
</evidence>
<protein>
    <submittedName>
        <fullName evidence="4">Uncharacterized protein</fullName>
    </submittedName>
</protein>
<feature type="transmembrane region" description="Helical" evidence="2">
    <location>
        <begin position="269"/>
        <end position="294"/>
    </location>
</feature>
<evidence type="ECO:0000313" key="4">
    <source>
        <dbReference type="EMBL" id="KAJ8031493.1"/>
    </source>
</evidence>
<keyword evidence="3" id="KW-0732">Signal</keyword>
<organism evidence="4 5">
    <name type="scientific">Holothuria leucospilota</name>
    <name type="common">Black long sea cucumber</name>
    <name type="synonym">Mertensiothuria leucospilota</name>
    <dbReference type="NCBI Taxonomy" id="206669"/>
    <lineage>
        <taxon>Eukaryota</taxon>
        <taxon>Metazoa</taxon>
        <taxon>Echinodermata</taxon>
        <taxon>Eleutherozoa</taxon>
        <taxon>Echinozoa</taxon>
        <taxon>Holothuroidea</taxon>
        <taxon>Aspidochirotacea</taxon>
        <taxon>Aspidochirotida</taxon>
        <taxon>Holothuriidae</taxon>
        <taxon>Holothuria</taxon>
    </lineage>
</organism>
<proteinExistence type="predicted"/>
<accession>A0A9Q1BRR6</accession>
<name>A0A9Q1BRR6_HOLLE</name>
<evidence type="ECO:0000256" key="3">
    <source>
        <dbReference type="SAM" id="SignalP"/>
    </source>
</evidence>
<gene>
    <name evidence="4" type="ORF">HOLleu_24699</name>
</gene>
<feature type="signal peptide" evidence="3">
    <location>
        <begin position="1"/>
        <end position="27"/>
    </location>
</feature>
<keyword evidence="2" id="KW-0472">Membrane</keyword>
<sequence length="493" mass="55440">MHISPRGEMSFWRGFCVIIIIISVNDASDNSDEAQWGTYCRELPDFERRYKEICLGSDLSISCDISSNCIRGLWRTVIPGDYVEDCRDGKETSKCVETRGKQNMLLIYNVSTDDLGAFECRCDDPEVNTSNTLINCFLLKTKTQTNDNKSLRSFSCNQVLKQSQVATKNVYVGEIIQMKCRHKTAKSDCPFNKDTTTGNFGVEYSKRPCNISCVTPAGEEDCFVTFQTLSGPSSTPATSYITRSRESTTSTTLGITPDFSTTKWSPYNVFVILPIALSCTVIAIFLLVLLGMYINNSQSKRTQGPYLDLVPNPPVLGDNYTLLRQNCNANPLNASGLDKNLYSIYRKDQSIVNHEYSSIRTNNIGNDESKTGYPHPESSSYVPMDIGSRNLQRKTRSAELLNTMALYDNPLNMRHGRSQELFPHEYASIKSGSKTSERFTALRSSRQNSSMHDNVPLDHCRPGFCTTLHTEAEYEKMTAQTSVLQDAEKYIYN</sequence>
<dbReference type="EMBL" id="JAIZAY010000012">
    <property type="protein sequence ID" value="KAJ8031493.1"/>
    <property type="molecule type" value="Genomic_DNA"/>
</dbReference>
<keyword evidence="2" id="KW-0812">Transmembrane</keyword>
<feature type="region of interest" description="Disordered" evidence="1">
    <location>
        <begin position="362"/>
        <end position="384"/>
    </location>
</feature>
<evidence type="ECO:0000313" key="5">
    <source>
        <dbReference type="Proteomes" id="UP001152320"/>
    </source>
</evidence>
<feature type="chain" id="PRO_5040139550" evidence="3">
    <location>
        <begin position="28"/>
        <end position="493"/>
    </location>
</feature>